<evidence type="ECO:0000313" key="3">
    <source>
        <dbReference type="Proteomes" id="UP001054945"/>
    </source>
</evidence>
<evidence type="ECO:0000313" key="2">
    <source>
        <dbReference type="EMBL" id="GIX71863.1"/>
    </source>
</evidence>
<evidence type="ECO:0000256" key="1">
    <source>
        <dbReference type="SAM" id="MobiDB-lite"/>
    </source>
</evidence>
<gene>
    <name evidence="2" type="ORF">CEXT_30551</name>
</gene>
<feature type="compositionally biased region" description="Polar residues" evidence="1">
    <location>
        <begin position="24"/>
        <end position="33"/>
    </location>
</feature>
<proteinExistence type="predicted"/>
<dbReference type="AlphaFoldDB" id="A0AAV4MHK9"/>
<organism evidence="2 3">
    <name type="scientific">Caerostris extrusa</name>
    <name type="common">Bark spider</name>
    <name type="synonym">Caerostris bankana</name>
    <dbReference type="NCBI Taxonomy" id="172846"/>
    <lineage>
        <taxon>Eukaryota</taxon>
        <taxon>Metazoa</taxon>
        <taxon>Ecdysozoa</taxon>
        <taxon>Arthropoda</taxon>
        <taxon>Chelicerata</taxon>
        <taxon>Arachnida</taxon>
        <taxon>Araneae</taxon>
        <taxon>Araneomorphae</taxon>
        <taxon>Entelegynae</taxon>
        <taxon>Araneoidea</taxon>
        <taxon>Araneidae</taxon>
        <taxon>Caerostris</taxon>
    </lineage>
</organism>
<comment type="caution">
    <text evidence="2">The sequence shown here is derived from an EMBL/GenBank/DDBJ whole genome shotgun (WGS) entry which is preliminary data.</text>
</comment>
<reference evidence="2 3" key="1">
    <citation type="submission" date="2021-06" db="EMBL/GenBank/DDBJ databases">
        <title>Caerostris extrusa draft genome.</title>
        <authorList>
            <person name="Kono N."/>
            <person name="Arakawa K."/>
        </authorList>
    </citation>
    <scope>NUCLEOTIDE SEQUENCE [LARGE SCALE GENOMIC DNA]</scope>
</reference>
<accession>A0AAV4MHK9</accession>
<name>A0AAV4MHK9_CAEEX</name>
<protein>
    <submittedName>
        <fullName evidence="2">Uncharacterized protein</fullName>
    </submittedName>
</protein>
<dbReference type="Proteomes" id="UP001054945">
    <property type="component" value="Unassembled WGS sequence"/>
</dbReference>
<feature type="region of interest" description="Disordered" evidence="1">
    <location>
        <begin position="15"/>
        <end position="36"/>
    </location>
</feature>
<keyword evidence="3" id="KW-1185">Reference proteome</keyword>
<sequence>MEMAENMEYSRDCIINQDGKSSKPHQLTTSTAIAGSRHSRTLSSTLINSKTRAALPHPQTIEGIKVLAEMGKVWDHQKEDTK</sequence>
<dbReference type="EMBL" id="BPLR01019797">
    <property type="protein sequence ID" value="GIX71863.1"/>
    <property type="molecule type" value="Genomic_DNA"/>
</dbReference>